<dbReference type="EMBL" id="PVTG01000004">
    <property type="protein sequence ID" value="PRY50259.1"/>
    <property type="molecule type" value="Genomic_DNA"/>
</dbReference>
<keyword evidence="10" id="KW-1185">Reference proteome</keyword>
<evidence type="ECO:0000313" key="9">
    <source>
        <dbReference type="EMBL" id="PRY50259.1"/>
    </source>
</evidence>
<dbReference type="InterPro" id="IPR011006">
    <property type="entry name" value="CheY-like_superfamily"/>
</dbReference>
<feature type="region of interest" description="Disordered" evidence="6">
    <location>
        <begin position="212"/>
        <end position="279"/>
    </location>
</feature>
<dbReference type="SUPFAM" id="SSF52172">
    <property type="entry name" value="CheY-like"/>
    <property type="match status" value="1"/>
</dbReference>
<dbReference type="GO" id="GO:0006355">
    <property type="term" value="P:regulation of DNA-templated transcription"/>
    <property type="evidence" value="ECO:0007669"/>
    <property type="project" value="InterPro"/>
</dbReference>
<dbReference type="InterPro" id="IPR001789">
    <property type="entry name" value="Sig_transdc_resp-reg_receiver"/>
</dbReference>
<dbReference type="InterPro" id="IPR058245">
    <property type="entry name" value="NreC/VraR/RcsB-like_REC"/>
</dbReference>
<dbReference type="Gene3D" id="3.40.50.2300">
    <property type="match status" value="1"/>
</dbReference>
<sequence length="279" mass="28902">MPAETAVVRVLVLDEQEVVRRGVIQVLAGDPGITVVAEAASVDQALVRGRAVRPDVAVLGMRLPDGTGAEACTRLRADVPGVRCLVLSQYADPQTVAAAVRAGVSGYLVKHVRGPALRAAVRRVAAGGTVFAPEVTAVLDAGDASGRPDPLAGLTERERAVLQLIGDGLTNRQIGDRLGLAEKTVKNYVSNLLPKLGLQRRTQVAVLVTKLRGRRADGIPPSSDDRTPSRTPASGQRPTGPPDTHRAATGGRRTSRSGTSTAGTASMDLPVDLDGVGSG</sequence>
<organism evidence="9 10">
    <name type="scientific">Geodermatophilus tzadiensis</name>
    <dbReference type="NCBI Taxonomy" id="1137988"/>
    <lineage>
        <taxon>Bacteria</taxon>
        <taxon>Bacillati</taxon>
        <taxon>Actinomycetota</taxon>
        <taxon>Actinomycetes</taxon>
        <taxon>Geodermatophilales</taxon>
        <taxon>Geodermatophilaceae</taxon>
        <taxon>Geodermatophilus</taxon>
    </lineage>
</organism>
<dbReference type="PRINTS" id="PR00038">
    <property type="entry name" value="HTHLUXR"/>
</dbReference>
<keyword evidence="4" id="KW-0804">Transcription</keyword>
<evidence type="ECO:0000256" key="1">
    <source>
        <dbReference type="ARBA" id="ARBA00022553"/>
    </source>
</evidence>
<dbReference type="Pfam" id="PF00196">
    <property type="entry name" value="GerE"/>
    <property type="match status" value="1"/>
</dbReference>
<keyword evidence="1" id="KW-0597">Phosphoprotein</keyword>
<keyword evidence="3" id="KW-0238">DNA-binding</keyword>
<comment type="caution">
    <text evidence="5">Lacks conserved residue(s) required for the propagation of feature annotation.</text>
</comment>
<dbReference type="PROSITE" id="PS50110">
    <property type="entry name" value="RESPONSE_REGULATORY"/>
    <property type="match status" value="1"/>
</dbReference>
<dbReference type="CDD" id="cd17535">
    <property type="entry name" value="REC_NarL-like"/>
    <property type="match status" value="1"/>
</dbReference>
<feature type="domain" description="HTH luxR-type" evidence="7">
    <location>
        <begin position="147"/>
        <end position="212"/>
    </location>
</feature>
<feature type="compositionally biased region" description="Low complexity" evidence="6">
    <location>
        <begin position="247"/>
        <end position="266"/>
    </location>
</feature>
<evidence type="ECO:0000256" key="5">
    <source>
        <dbReference type="PROSITE-ProRule" id="PRU00169"/>
    </source>
</evidence>
<evidence type="ECO:0000259" key="7">
    <source>
        <dbReference type="PROSITE" id="PS50043"/>
    </source>
</evidence>
<dbReference type="SMART" id="SM00421">
    <property type="entry name" value="HTH_LUXR"/>
    <property type="match status" value="1"/>
</dbReference>
<feature type="domain" description="Response regulatory" evidence="8">
    <location>
        <begin position="9"/>
        <end position="125"/>
    </location>
</feature>
<dbReference type="AlphaFoldDB" id="A0A2T0TX66"/>
<dbReference type="InterPro" id="IPR016032">
    <property type="entry name" value="Sig_transdc_resp-reg_C-effctor"/>
</dbReference>
<evidence type="ECO:0000256" key="6">
    <source>
        <dbReference type="SAM" id="MobiDB-lite"/>
    </source>
</evidence>
<dbReference type="GO" id="GO:0003677">
    <property type="term" value="F:DNA binding"/>
    <property type="evidence" value="ECO:0007669"/>
    <property type="project" value="UniProtKB-KW"/>
</dbReference>
<protein>
    <submittedName>
        <fullName evidence="9">LuxR family two component transcriptional regulator</fullName>
    </submittedName>
</protein>
<keyword evidence="2" id="KW-0805">Transcription regulation</keyword>
<name>A0A2T0TX66_9ACTN</name>
<dbReference type="PANTHER" id="PTHR43214">
    <property type="entry name" value="TWO-COMPONENT RESPONSE REGULATOR"/>
    <property type="match status" value="1"/>
</dbReference>
<evidence type="ECO:0000256" key="3">
    <source>
        <dbReference type="ARBA" id="ARBA00023125"/>
    </source>
</evidence>
<dbReference type="SUPFAM" id="SSF46894">
    <property type="entry name" value="C-terminal effector domain of the bipartite response regulators"/>
    <property type="match status" value="1"/>
</dbReference>
<accession>A0A2T0TX66</accession>
<dbReference type="InterPro" id="IPR000792">
    <property type="entry name" value="Tscrpt_reg_LuxR_C"/>
</dbReference>
<dbReference type="Proteomes" id="UP000239210">
    <property type="component" value="Unassembled WGS sequence"/>
</dbReference>
<dbReference type="SMART" id="SM00448">
    <property type="entry name" value="REC"/>
    <property type="match status" value="1"/>
</dbReference>
<dbReference type="CDD" id="cd06170">
    <property type="entry name" value="LuxR_C_like"/>
    <property type="match status" value="1"/>
</dbReference>
<gene>
    <name evidence="9" type="ORF">LY71_104296</name>
</gene>
<dbReference type="PANTHER" id="PTHR43214:SF24">
    <property type="entry name" value="TRANSCRIPTIONAL REGULATORY PROTEIN NARL-RELATED"/>
    <property type="match status" value="1"/>
</dbReference>
<evidence type="ECO:0000313" key="10">
    <source>
        <dbReference type="Proteomes" id="UP000239210"/>
    </source>
</evidence>
<evidence type="ECO:0000259" key="8">
    <source>
        <dbReference type="PROSITE" id="PS50110"/>
    </source>
</evidence>
<proteinExistence type="predicted"/>
<reference evidence="9 10" key="1">
    <citation type="submission" date="2018-03" db="EMBL/GenBank/DDBJ databases">
        <title>Genomic Encyclopedia of Archaeal and Bacterial Type Strains, Phase II (KMG-II): from individual species to whole genera.</title>
        <authorList>
            <person name="Goeker M."/>
        </authorList>
    </citation>
    <scope>NUCLEOTIDE SEQUENCE [LARGE SCALE GENOMIC DNA]</scope>
    <source>
        <strain evidence="9 10">DSM 45416</strain>
    </source>
</reference>
<dbReference type="Pfam" id="PF00072">
    <property type="entry name" value="Response_reg"/>
    <property type="match status" value="1"/>
</dbReference>
<dbReference type="GO" id="GO:0000160">
    <property type="term" value="P:phosphorelay signal transduction system"/>
    <property type="evidence" value="ECO:0007669"/>
    <property type="project" value="InterPro"/>
</dbReference>
<evidence type="ECO:0000256" key="2">
    <source>
        <dbReference type="ARBA" id="ARBA00023015"/>
    </source>
</evidence>
<comment type="caution">
    <text evidence="9">The sequence shown here is derived from an EMBL/GenBank/DDBJ whole genome shotgun (WGS) entry which is preliminary data.</text>
</comment>
<evidence type="ECO:0000256" key="4">
    <source>
        <dbReference type="ARBA" id="ARBA00023163"/>
    </source>
</evidence>
<dbReference type="RefSeq" id="WP_211297204.1">
    <property type="nucleotide sequence ID" value="NZ_PVTG01000004.1"/>
</dbReference>
<dbReference type="PROSITE" id="PS00622">
    <property type="entry name" value="HTH_LUXR_1"/>
    <property type="match status" value="1"/>
</dbReference>
<dbReference type="InterPro" id="IPR039420">
    <property type="entry name" value="WalR-like"/>
</dbReference>
<dbReference type="PROSITE" id="PS50043">
    <property type="entry name" value="HTH_LUXR_2"/>
    <property type="match status" value="1"/>
</dbReference>